<dbReference type="SUPFAM" id="SSF51905">
    <property type="entry name" value="FAD/NAD(P)-binding domain"/>
    <property type="match status" value="1"/>
</dbReference>
<feature type="signal peptide" evidence="7">
    <location>
        <begin position="1"/>
        <end position="20"/>
    </location>
</feature>
<keyword evidence="3 6" id="KW-0285">Flavoprotein</keyword>
<dbReference type="InterPro" id="IPR007867">
    <property type="entry name" value="GMC_OxRtase_C"/>
</dbReference>
<comment type="caution">
    <text evidence="10">The sequence shown here is derived from an EMBL/GenBank/DDBJ whole genome shotgun (WGS) entry which is preliminary data.</text>
</comment>
<protein>
    <submittedName>
        <fullName evidence="10">Glucose oxidase</fullName>
    </submittedName>
</protein>
<keyword evidence="4 6" id="KW-0274">FAD</keyword>
<organism evidence="10 11">
    <name type="scientific">Seiridium unicorne</name>
    <dbReference type="NCBI Taxonomy" id="138068"/>
    <lineage>
        <taxon>Eukaryota</taxon>
        <taxon>Fungi</taxon>
        <taxon>Dikarya</taxon>
        <taxon>Ascomycota</taxon>
        <taxon>Pezizomycotina</taxon>
        <taxon>Sordariomycetes</taxon>
        <taxon>Xylariomycetidae</taxon>
        <taxon>Amphisphaeriales</taxon>
        <taxon>Sporocadaceae</taxon>
        <taxon>Seiridium</taxon>
    </lineage>
</organism>
<keyword evidence="11" id="KW-1185">Reference proteome</keyword>
<evidence type="ECO:0000313" key="11">
    <source>
        <dbReference type="Proteomes" id="UP001408356"/>
    </source>
</evidence>
<reference evidence="10 11" key="1">
    <citation type="journal article" date="2024" name="J. Plant Pathol.">
        <title>Sequence and assembly of the genome of Seiridium unicorne, isolate CBS 538.82, causal agent of cypress canker disease.</title>
        <authorList>
            <person name="Scali E."/>
            <person name="Rocca G.D."/>
            <person name="Danti R."/>
            <person name="Garbelotto M."/>
            <person name="Barberini S."/>
            <person name="Baroncelli R."/>
            <person name="Emiliani G."/>
        </authorList>
    </citation>
    <scope>NUCLEOTIDE SEQUENCE [LARGE SCALE GENOMIC DNA]</scope>
    <source>
        <strain evidence="10 11">BM-138-508</strain>
    </source>
</reference>
<dbReference type="Pfam" id="PF00732">
    <property type="entry name" value="GMC_oxred_N"/>
    <property type="match status" value="1"/>
</dbReference>
<evidence type="ECO:0000256" key="3">
    <source>
        <dbReference type="ARBA" id="ARBA00022630"/>
    </source>
</evidence>
<accession>A0ABR2UF84</accession>
<evidence type="ECO:0000259" key="9">
    <source>
        <dbReference type="PROSITE" id="PS00624"/>
    </source>
</evidence>
<dbReference type="InterPro" id="IPR027424">
    <property type="entry name" value="Glucose_Oxidase_domain_2"/>
</dbReference>
<evidence type="ECO:0000256" key="5">
    <source>
        <dbReference type="ARBA" id="ARBA00023002"/>
    </source>
</evidence>
<feature type="domain" description="Glucose-methanol-choline oxidoreductase N-terminal" evidence="9">
    <location>
        <begin position="292"/>
        <end position="306"/>
    </location>
</feature>
<evidence type="ECO:0000256" key="6">
    <source>
        <dbReference type="RuleBase" id="RU003968"/>
    </source>
</evidence>
<dbReference type="Gene3D" id="3.30.560.10">
    <property type="entry name" value="Glucose Oxidase, domain 3"/>
    <property type="match status" value="1"/>
</dbReference>
<evidence type="ECO:0000313" key="10">
    <source>
        <dbReference type="EMBL" id="KAK9413290.1"/>
    </source>
</evidence>
<dbReference type="InterPro" id="IPR036188">
    <property type="entry name" value="FAD/NAD-bd_sf"/>
</dbReference>
<dbReference type="Proteomes" id="UP001408356">
    <property type="component" value="Unassembled WGS sequence"/>
</dbReference>
<dbReference type="PROSITE" id="PS00623">
    <property type="entry name" value="GMC_OXRED_1"/>
    <property type="match status" value="1"/>
</dbReference>
<evidence type="ECO:0000256" key="4">
    <source>
        <dbReference type="ARBA" id="ARBA00022827"/>
    </source>
</evidence>
<feature type="domain" description="Glucose-methanol-choline oxidoreductase N-terminal" evidence="8">
    <location>
        <begin position="101"/>
        <end position="124"/>
    </location>
</feature>
<evidence type="ECO:0000259" key="8">
    <source>
        <dbReference type="PROSITE" id="PS00623"/>
    </source>
</evidence>
<dbReference type="PIRSF" id="PIRSF000137">
    <property type="entry name" value="Alcohol_oxidase"/>
    <property type="match status" value="1"/>
</dbReference>
<keyword evidence="5" id="KW-0560">Oxidoreductase</keyword>
<gene>
    <name evidence="10" type="ORF">SUNI508_02489</name>
</gene>
<dbReference type="EMBL" id="JARVKF010000440">
    <property type="protein sequence ID" value="KAK9413290.1"/>
    <property type="molecule type" value="Genomic_DNA"/>
</dbReference>
<dbReference type="Gene3D" id="4.10.450.10">
    <property type="entry name" value="Glucose Oxidase, domain 2"/>
    <property type="match status" value="1"/>
</dbReference>
<feature type="chain" id="PRO_5045554442" evidence="7">
    <location>
        <begin position="21"/>
        <end position="590"/>
    </location>
</feature>
<dbReference type="PANTHER" id="PTHR11552:SF201">
    <property type="entry name" value="GLUCOSE-METHANOL-CHOLINE OXIDOREDUCTASE N-TERMINAL DOMAIN-CONTAINING PROTEIN"/>
    <property type="match status" value="1"/>
</dbReference>
<dbReference type="Gene3D" id="3.50.50.60">
    <property type="entry name" value="FAD/NAD(P)-binding domain"/>
    <property type="match status" value="1"/>
</dbReference>
<evidence type="ECO:0000256" key="1">
    <source>
        <dbReference type="ARBA" id="ARBA00001974"/>
    </source>
</evidence>
<comment type="similarity">
    <text evidence="2 6">Belongs to the GMC oxidoreductase family.</text>
</comment>
<evidence type="ECO:0000256" key="7">
    <source>
        <dbReference type="SAM" id="SignalP"/>
    </source>
</evidence>
<comment type="cofactor">
    <cofactor evidence="1">
        <name>FAD</name>
        <dbReference type="ChEBI" id="CHEBI:57692"/>
    </cofactor>
</comment>
<sequence>MRLQSFRAVLATILPPLAACQDTYDYIIAGAGTCGLVVANRLSADPDITVLVIEPGLDQRINPNVTSVTGFLTAYNTSIDWAYTVVPQASLAGRDMQYHAGKAWGGTSTINGMTYLRGDRAEVDAWETLGNPGWNWDALWPHYKGVERFEVPTAAQVAAGASWNPSFHGLEGDLTTGYPFELYNGSLHETWRQTWEGLGFPWNDDANGGDIRGISIWPQTLDRDADTREDSARAFLHPVETRPNLKIIQGTVKKLVWKEGKDSCEADGVEYLTASGDSVVLKAQKEVILSAGALRSPLILESSGIGHSGTLANLGIETRIDLPGVGENMIEQPLGSLGYTANVPDVTGTIAPFGLFINAEDIFGDQTAGIAASTKANLSNWAAQISDANGGVIDAEALQKVFEVQHDLIFNQNVTIAEILTYFATLSGAGFIVNVGWPLLPFSRGSVHLKSVDAIDDPLIDPKYLLADFDVTVMTGMGRVAQSFYYQEPISDLVTAYVLPGDDILPRNATDAQWRSALENSVSPNHHALATAAMMSRELGGVVDPELRVYGTRNVRVVDASVVPLQISGHLTATLYALADRAAAIILGQI</sequence>
<dbReference type="PANTHER" id="PTHR11552">
    <property type="entry name" value="GLUCOSE-METHANOL-CHOLINE GMC OXIDOREDUCTASE"/>
    <property type="match status" value="1"/>
</dbReference>
<dbReference type="PROSITE" id="PS00624">
    <property type="entry name" value="GMC_OXRED_2"/>
    <property type="match status" value="1"/>
</dbReference>
<evidence type="ECO:0000256" key="2">
    <source>
        <dbReference type="ARBA" id="ARBA00010790"/>
    </source>
</evidence>
<dbReference type="Pfam" id="PF05199">
    <property type="entry name" value="GMC_oxred_C"/>
    <property type="match status" value="1"/>
</dbReference>
<keyword evidence="7" id="KW-0732">Signal</keyword>
<name>A0ABR2UF84_9PEZI</name>
<dbReference type="InterPro" id="IPR012132">
    <property type="entry name" value="GMC_OxRdtase"/>
</dbReference>
<proteinExistence type="inferred from homology"/>
<dbReference type="SUPFAM" id="SSF54373">
    <property type="entry name" value="FAD-linked reductases, C-terminal domain"/>
    <property type="match status" value="1"/>
</dbReference>
<dbReference type="InterPro" id="IPR000172">
    <property type="entry name" value="GMC_OxRdtase_N"/>
</dbReference>